<dbReference type="OrthoDB" id="9765926at2"/>
<accession>A0A2U1JFZ7</accession>
<dbReference type="NCBIfam" id="TIGR04131">
    <property type="entry name" value="Bac_Flav_CTERM"/>
    <property type="match status" value="1"/>
</dbReference>
<evidence type="ECO:0008006" key="3">
    <source>
        <dbReference type="Google" id="ProtNLM"/>
    </source>
</evidence>
<dbReference type="RefSeq" id="WP_116725766.1">
    <property type="nucleotide sequence ID" value="NZ_QCZI01000020.1"/>
</dbReference>
<dbReference type="NCBIfam" id="NF038133">
    <property type="entry name" value="choice_anch_L"/>
    <property type="match status" value="1"/>
</dbReference>
<dbReference type="EMBL" id="QCZI01000020">
    <property type="protein sequence ID" value="PWA04066.1"/>
    <property type="molecule type" value="Genomic_DNA"/>
</dbReference>
<reference evidence="1 2" key="1">
    <citation type="submission" date="2018-04" db="EMBL/GenBank/DDBJ databases">
        <title>Flavobacterium sp. nov., isolated from glacier ice.</title>
        <authorList>
            <person name="Liu Q."/>
            <person name="Xin Y.-H."/>
        </authorList>
    </citation>
    <scope>NUCLEOTIDE SEQUENCE [LARGE SCALE GENOMIC DNA]</scope>
    <source>
        <strain evidence="1 2">RB1R5</strain>
    </source>
</reference>
<dbReference type="Proteomes" id="UP000245449">
    <property type="component" value="Unassembled WGS sequence"/>
</dbReference>
<dbReference type="InterPro" id="IPR026341">
    <property type="entry name" value="T9SS_type_B"/>
</dbReference>
<keyword evidence="2" id="KW-1185">Reference proteome</keyword>
<dbReference type="Pfam" id="PF13585">
    <property type="entry name" value="CHU_C"/>
    <property type="match status" value="1"/>
</dbReference>
<evidence type="ECO:0000313" key="2">
    <source>
        <dbReference type="Proteomes" id="UP000245449"/>
    </source>
</evidence>
<protein>
    <recommendedName>
        <fullName evidence="3">Adhesin</fullName>
    </recommendedName>
</protein>
<proteinExistence type="predicted"/>
<name>A0A2U1JFZ7_9FLAO</name>
<comment type="caution">
    <text evidence="1">The sequence shown here is derived from an EMBL/GenBank/DDBJ whole genome shotgun (WGS) entry which is preliminary data.</text>
</comment>
<gene>
    <name evidence="1" type="ORF">DB895_12815</name>
</gene>
<evidence type="ECO:0000313" key="1">
    <source>
        <dbReference type="EMBL" id="PWA04066.1"/>
    </source>
</evidence>
<dbReference type="InterPro" id="IPR049804">
    <property type="entry name" value="Choice_anch_L"/>
</dbReference>
<sequence>MKHDWLYLFFIFTVTGFSQVITVDSTKYSIPQLVSQVLINSPCIQTTNIKWSTGTHFGSSNGIGYFETTNIDFPIKRGVILSTGNIKDAPGPNVSQQNNGNSSWSGDADLEKTMAATGIPMVSTNATVLEFDFMPISSTFNFDFLFASEEYGNSQCNYSDAFAYLLTNTATGVTTNLAVVPSTNIPISVFTVRDFAYNSTCTSSNSDYFDNYYGGALADDAATNFEGNTRKMTAMAVLTPNVLYHIKLVIADRDNSGADSAIFLSSQSFNLSQDVLGLDYSIENKRAICVGSSPPDLTTGLDPAVYHFIWKKNNVVLPNKTGPTLSGITAGTYSVTYTNYINICQPITDTILIEFYPVVKASNPINLYRCDAGRPNYDYNLAINDPVVLTGSGSPLIPLEIAYYASLADANSGSNPLPRLYNSPSGVTLYVRIKNQINLCFTVKSFKLLTSPGPVANQPTDMIQCSTSKAKTSNFILASKTAEILNGQSPVFNIVTYYATQDDANSETDPLPTDGYLSTGTTLYARIQNRDEPTCFNTIPFNLVVVPVPLLDVLKPVYVCKSYTLPPLTIGNYYDEHVGTGNQYFANDVITETTTHSGSNVTILYIYNPTTLCSPAPENSFKITFVNLPLITPKSGTYCSNDGFTLPALEYGKYFTAPNGSGSEIKAGTIITTTQTIYTYFQSVIDPTCTSAGSFRVSIIDAPQLFPYPNVYDCSSYTLPPIAVGHYFDQPNGLGNKILPGTVITETKTIYAFAETGTTPNCTDSKEFTVYIGSFPHPTDSINCVDFTLPVLPVGNYFTGAGGTGTEIVAGTVINTTTALYIYVPANVTSNCPTFETLFTITVNLPPLINPNDNSVAYCNSYTLLPLTHGNYYTGKKGTGILLHAGYEVRTSQTIYIYISLKECDNELPFSMIIHQLANVDNRADLDFCGGVSYILTPMSAGSVGNYYTGRGGTGKKLRAGDAITTTQTIYVYGNTDTTPACPVENYFTITFTPRVDVSNPIDACESYTLPVLTAGNYFTESGGKGTLLHAGDKIDTNQKIYIYNEFYNRNGICTDESNFTITITRPVIIDPIPTAHAFCDTDGINDGIVLINSTTLSAEIIAGQASTNYNVTYYATENDANLGIKPLTTIKTQDAYIKINNLLTPNCFSKAGKITVTVNKIPDPTPNGGILCANKHNSILIQSGVSLNNHIFEWYNTNATALMPSETENSLSVTLPDTYGVMATNTLTHCSSQIIAVEVLKSSPPATLTFEATDAFEDNQTVTVVASGDGGDYEYQLDFGPFQDSSVFENIASGEHKITVNDKNGCGTLAKKISVFNYPKFFTPNADGFNDYWMIKGMQNLPKSLISIYDRYGKILKQMKPSDYGWDGLYKNSPMPSEDYWFKIVYEENGVMKEFDSHFALKR</sequence>
<organism evidence="1 2">
    <name type="scientific">Flavobacterium psychrotolerans</name>
    <dbReference type="NCBI Taxonomy" id="2169410"/>
    <lineage>
        <taxon>Bacteria</taxon>
        <taxon>Pseudomonadati</taxon>
        <taxon>Bacteroidota</taxon>
        <taxon>Flavobacteriia</taxon>
        <taxon>Flavobacteriales</taxon>
        <taxon>Flavobacteriaceae</taxon>
        <taxon>Flavobacterium</taxon>
    </lineage>
</organism>